<dbReference type="Proteomes" id="UP000183144">
    <property type="component" value="Unassembled WGS sequence"/>
</dbReference>
<evidence type="ECO:0000313" key="2">
    <source>
        <dbReference type="Proteomes" id="UP000183144"/>
    </source>
</evidence>
<reference evidence="1 2" key="1">
    <citation type="journal article" date="2016" name="Environ. Microbiol.">
        <title>Genomic resolution of a cold subsurface aquifer community provides metabolic insights for novel microbes adapted to high CO concentrations.</title>
        <authorList>
            <person name="Probst A.J."/>
            <person name="Castelle C.J."/>
            <person name="Singh A."/>
            <person name="Brown C.T."/>
            <person name="Anantharaman K."/>
            <person name="Sharon I."/>
            <person name="Hug L.A."/>
            <person name="Burstein D."/>
            <person name="Emerson J.B."/>
            <person name="Thomas B.C."/>
            <person name="Banfield J.F."/>
        </authorList>
    </citation>
    <scope>NUCLEOTIDE SEQUENCE [LARGE SCALE GENOMIC DNA]</scope>
    <source>
        <strain evidence="1">CG1_02_47_37</strain>
    </source>
</reference>
<dbReference type="AlphaFoldDB" id="A0A1J4RS78"/>
<sequence>MRVKKFDWDKGNVDKNLVKHKVDFREAEEIFFNKKIKFYPDWKHSIKEDRFIALGVTNKSRKLTIIFTKRKNEIRIISARDQNKRERKQYGQN</sequence>
<dbReference type="InterPro" id="IPR007460">
    <property type="entry name" value="BrnT_toxin"/>
</dbReference>
<name>A0A1J4RS78_9BACT</name>
<evidence type="ECO:0000313" key="1">
    <source>
        <dbReference type="EMBL" id="OIN88813.1"/>
    </source>
</evidence>
<dbReference type="EMBL" id="MNUI01000054">
    <property type="protein sequence ID" value="OIN88813.1"/>
    <property type="molecule type" value="Genomic_DNA"/>
</dbReference>
<gene>
    <name evidence="1" type="ORF">AUJ59_03285</name>
</gene>
<proteinExistence type="predicted"/>
<dbReference type="InterPro" id="IPR038573">
    <property type="entry name" value="BrnT_sf"/>
</dbReference>
<accession>A0A1J4RS78</accession>
<dbReference type="Gene3D" id="3.10.450.530">
    <property type="entry name" value="Ribonuclease toxin, BrnT, of type II toxin-antitoxin system"/>
    <property type="match status" value="1"/>
</dbReference>
<protein>
    <recommendedName>
        <fullName evidence="3">Toxin</fullName>
    </recommendedName>
</protein>
<comment type="caution">
    <text evidence="1">The sequence shown here is derived from an EMBL/GenBank/DDBJ whole genome shotgun (WGS) entry which is preliminary data.</text>
</comment>
<dbReference type="Pfam" id="PF04365">
    <property type="entry name" value="BrnT_toxin"/>
    <property type="match status" value="1"/>
</dbReference>
<evidence type="ECO:0008006" key="3">
    <source>
        <dbReference type="Google" id="ProtNLM"/>
    </source>
</evidence>
<organism evidence="1 2">
    <name type="scientific">Candidatus Beckwithbacteria bacterium CG1_02_47_37</name>
    <dbReference type="NCBI Taxonomy" id="1805034"/>
    <lineage>
        <taxon>Bacteria</taxon>
        <taxon>Candidatus Beckwithiibacteriota</taxon>
    </lineage>
</organism>
<dbReference type="STRING" id="1805034.AUJ59_03285"/>